<keyword evidence="1" id="KW-0472">Membrane</keyword>
<sequence>MRQFAVIFVDALRLLRARALFWITLGISLLAGVTYLSIGFSDHGMTVMFGAMELENPAITRGSEMAGMVYFGVFAMFIVPIWLSWVAVILALINCSPVFPEFMAEGAAGTVLSKPIPRWKLFLFKYLCGLLFALLQTSAFCLLVFFAMRWRVGTWNLSVFWAVPLVTLMFSYLWSVMAAVGVKTKSVMASMLASLLFWLTCWTAKLSEEIAWSAAETGMVGNLQLSAGQQAKWKQNQLLMELPYRILPKTSDTVNLLQRFVRLEGDREFSLSEIVSALEDGAPRKDPAIDAAVERRSTGFILGSSLAFELVVLGWGGWMFCRRDF</sequence>
<comment type="caution">
    <text evidence="2">The sequence shown here is derived from an EMBL/GenBank/DDBJ whole genome shotgun (WGS) entry which is preliminary data.</text>
</comment>
<organism evidence="2 3">
    <name type="scientific">Haloferula sargassicola</name>
    <dbReference type="NCBI Taxonomy" id="490096"/>
    <lineage>
        <taxon>Bacteria</taxon>
        <taxon>Pseudomonadati</taxon>
        <taxon>Verrucomicrobiota</taxon>
        <taxon>Verrucomicrobiia</taxon>
        <taxon>Verrucomicrobiales</taxon>
        <taxon>Verrucomicrobiaceae</taxon>
        <taxon>Haloferula</taxon>
    </lineage>
</organism>
<evidence type="ECO:0000256" key="1">
    <source>
        <dbReference type="SAM" id="Phobius"/>
    </source>
</evidence>
<keyword evidence="1" id="KW-1133">Transmembrane helix</keyword>
<feature type="transmembrane region" description="Helical" evidence="1">
    <location>
        <begin position="159"/>
        <end position="180"/>
    </location>
</feature>
<feature type="transmembrane region" description="Helical" evidence="1">
    <location>
        <begin position="20"/>
        <end position="38"/>
    </location>
</feature>
<protein>
    <recommendedName>
        <fullName evidence="4">ABC transporter permease</fullName>
    </recommendedName>
</protein>
<evidence type="ECO:0008006" key="4">
    <source>
        <dbReference type="Google" id="ProtNLM"/>
    </source>
</evidence>
<evidence type="ECO:0000313" key="2">
    <source>
        <dbReference type="EMBL" id="GAA5480890.1"/>
    </source>
</evidence>
<dbReference type="Proteomes" id="UP001476282">
    <property type="component" value="Unassembled WGS sequence"/>
</dbReference>
<name>A0ABP9UHB3_9BACT</name>
<keyword evidence="3" id="KW-1185">Reference proteome</keyword>
<feature type="transmembrane region" description="Helical" evidence="1">
    <location>
        <begin position="300"/>
        <end position="321"/>
    </location>
</feature>
<proteinExistence type="predicted"/>
<feature type="transmembrane region" description="Helical" evidence="1">
    <location>
        <begin position="123"/>
        <end position="147"/>
    </location>
</feature>
<accession>A0ABP9UHB3</accession>
<dbReference type="EMBL" id="BAABRI010000001">
    <property type="protein sequence ID" value="GAA5480890.1"/>
    <property type="molecule type" value="Genomic_DNA"/>
</dbReference>
<evidence type="ECO:0000313" key="3">
    <source>
        <dbReference type="Proteomes" id="UP001476282"/>
    </source>
</evidence>
<dbReference type="RefSeq" id="WP_353565049.1">
    <property type="nucleotide sequence ID" value="NZ_BAABRI010000001.1"/>
</dbReference>
<feature type="transmembrane region" description="Helical" evidence="1">
    <location>
        <begin position="69"/>
        <end position="93"/>
    </location>
</feature>
<keyword evidence="1" id="KW-0812">Transmembrane</keyword>
<reference evidence="2 3" key="1">
    <citation type="submission" date="2024-02" db="EMBL/GenBank/DDBJ databases">
        <title>Haloferula sargassicola NBRC 104335.</title>
        <authorList>
            <person name="Ichikawa N."/>
            <person name="Katano-Makiyama Y."/>
            <person name="Hidaka K."/>
        </authorList>
    </citation>
    <scope>NUCLEOTIDE SEQUENCE [LARGE SCALE GENOMIC DNA]</scope>
    <source>
        <strain evidence="2 3">NBRC 104335</strain>
    </source>
</reference>
<gene>
    <name evidence="2" type="ORF">Hsar01_00094</name>
</gene>